<keyword evidence="2" id="KW-0812">Transmembrane</keyword>
<feature type="region of interest" description="Disordered" evidence="1">
    <location>
        <begin position="144"/>
        <end position="176"/>
    </location>
</feature>
<dbReference type="EMBL" id="AP012167">
    <property type="protein sequence ID" value="BAN05829.1"/>
    <property type="molecule type" value="Genomic_DNA"/>
</dbReference>
<proteinExistence type="predicted"/>
<protein>
    <submittedName>
        <fullName evidence="3">Uncharacterized protein</fullName>
    </submittedName>
</protein>
<organism evidence="3 4">
    <name type="scientific">Levilactobacillus brevis KB290</name>
    <dbReference type="NCBI Taxonomy" id="1001583"/>
    <lineage>
        <taxon>Bacteria</taxon>
        <taxon>Bacillati</taxon>
        <taxon>Bacillota</taxon>
        <taxon>Bacilli</taxon>
        <taxon>Lactobacillales</taxon>
        <taxon>Lactobacillaceae</taxon>
        <taxon>Levilactobacillus</taxon>
    </lineage>
</organism>
<dbReference type="HOGENOM" id="CLU_1324970_0_0_9"/>
<feature type="transmembrane region" description="Helical" evidence="2">
    <location>
        <begin position="46"/>
        <end position="66"/>
    </location>
</feature>
<evidence type="ECO:0000313" key="3">
    <source>
        <dbReference type="EMBL" id="BAN05829.1"/>
    </source>
</evidence>
<accession>M5AAJ7</accession>
<dbReference type="KEGG" id="lbk:LVISKB_0194"/>
<name>M5AAJ7_LEVBR</name>
<reference evidence="3 4" key="1">
    <citation type="journal article" date="2013" name="PLoS ONE">
        <title>Genomic Analysis by Deep Sequencing of the Probiotic Lactobacillus brevis KB290 Harboring Nine Plasmids Reveals Genomic Stability.</title>
        <authorList>
            <person name="Fukao M."/>
            <person name="Oshima K."/>
            <person name="Morita H."/>
            <person name="Toh H."/>
            <person name="Suda W."/>
            <person name="Kim S.W."/>
            <person name="Suzuki S."/>
            <person name="Yakabe T."/>
            <person name="Hattori M."/>
            <person name="Yajima N."/>
        </authorList>
    </citation>
    <scope>NUCLEOTIDE SEQUENCE [LARGE SCALE GENOMIC DNA]</scope>
    <source>
        <strain evidence="3 4">KB290</strain>
    </source>
</reference>
<evidence type="ECO:0000313" key="4">
    <source>
        <dbReference type="Proteomes" id="UP000012042"/>
    </source>
</evidence>
<keyword evidence="2" id="KW-0472">Membrane</keyword>
<keyword evidence="2" id="KW-1133">Transmembrane helix</keyword>
<evidence type="ECO:0000256" key="1">
    <source>
        <dbReference type="SAM" id="MobiDB-lite"/>
    </source>
</evidence>
<evidence type="ECO:0000256" key="2">
    <source>
        <dbReference type="SAM" id="Phobius"/>
    </source>
</evidence>
<sequence>MFFHTVLDMEVFQLNNQEPKSRVQRYNFNQGSDQPPRRRQRKPRRWWPWIMTLLTLAIAILLVLAINHHNTTGSSTSSSTSASSSVAAASSSASEQTAYESFRSTYSSYNDNGLTVTQKQKLQSIINDESNDAIQTREQNLLDQAKTKKSSANTTSSSSAPQQSSSASSDSTFDSTHTFSSVNDAQNWAQASKQQWLQAGYSTYTITSDGQGNYNLKFVR</sequence>
<dbReference type="AlphaFoldDB" id="M5AAJ7"/>
<gene>
    <name evidence="3" type="ORF">LVISKB_0194</name>
</gene>
<dbReference type="PATRIC" id="fig|1001583.3.peg.189"/>
<dbReference type="Proteomes" id="UP000012042">
    <property type="component" value="Chromosome"/>
</dbReference>
<feature type="compositionally biased region" description="Low complexity" evidence="1">
    <location>
        <begin position="150"/>
        <end position="176"/>
    </location>
</feature>